<accession>A0A370A966</accession>
<gene>
    <name evidence="1" type="ORF">EUZ87_01845</name>
</gene>
<dbReference type="EMBL" id="SEHH01000012">
    <property type="protein sequence ID" value="TBX52123.1"/>
    <property type="molecule type" value="Genomic_DNA"/>
</dbReference>
<evidence type="ECO:0000313" key="2">
    <source>
        <dbReference type="Proteomes" id="UP000292648"/>
    </source>
</evidence>
<dbReference type="AlphaFoldDB" id="A0A370A966"/>
<evidence type="ECO:0000313" key="1">
    <source>
        <dbReference type="EMBL" id="TBX52123.1"/>
    </source>
</evidence>
<protein>
    <submittedName>
        <fullName evidence="1">Bacteriocin immunity protein</fullName>
    </submittedName>
</protein>
<name>A0A370A966_9LACO</name>
<dbReference type="Proteomes" id="UP000292648">
    <property type="component" value="Unassembled WGS sequence"/>
</dbReference>
<sequence>MLERITGFIIICFAIWQIYTAYLAFKQVKQVGNKSTSPFIALGVWSGLSFGILMVAFGIALAFNAIW</sequence>
<comment type="caution">
    <text evidence="1">The sequence shown here is derived from an EMBL/GenBank/DDBJ whole genome shotgun (WGS) entry which is preliminary data.</text>
</comment>
<reference evidence="1 2" key="1">
    <citation type="submission" date="2019-01" db="EMBL/GenBank/DDBJ databases">
        <title>Draft genome sequence of Lactobacillus paraplantarum OSY-TC318, a Producer of the novel lantibiotic Paraplantaracin TC318.</title>
        <authorList>
            <person name="Hussein W.E."/>
            <person name="Huang E."/>
            <person name="Yousef A.E."/>
        </authorList>
    </citation>
    <scope>NUCLEOTIDE SEQUENCE [LARGE SCALE GENOMIC DNA]</scope>
    <source>
        <strain evidence="1 2">OSY-TC318</strain>
    </source>
</reference>
<dbReference type="KEGG" id="lpx:ASU28_01995"/>
<proteinExistence type="predicted"/>
<organism evidence="1 2">
    <name type="scientific">Lactiplantibacillus paraplantarum</name>
    <dbReference type="NCBI Taxonomy" id="60520"/>
    <lineage>
        <taxon>Bacteria</taxon>
        <taxon>Bacillati</taxon>
        <taxon>Bacillota</taxon>
        <taxon>Bacilli</taxon>
        <taxon>Lactobacillales</taxon>
        <taxon>Lactobacillaceae</taxon>
        <taxon>Lactiplantibacillus</taxon>
    </lineage>
</organism>